<dbReference type="PANTHER" id="PTHR43124">
    <property type="entry name" value="PURINE EFFLUX PUMP PBUE"/>
    <property type="match status" value="1"/>
</dbReference>
<reference evidence="8 9" key="1">
    <citation type="submission" date="2018-10" db="EMBL/GenBank/DDBJ databases">
        <title>Propagation and draft genome sequences of three atypical Erhlichia ruminantium isolates.</title>
        <authorList>
            <person name="Liebenberg J."/>
            <person name="Steyn H."/>
            <person name="Josemans A."/>
            <person name="Zweygarth E."/>
        </authorList>
    </citation>
    <scope>NUCLEOTIDE SEQUENCE [LARGE SCALE GENOMIC DNA]</scope>
    <source>
        <strain evidence="8 9">Omatjenne</strain>
    </source>
</reference>
<accession>A0AAE6Q9K4</accession>
<keyword evidence="3 6" id="KW-0812">Transmembrane</keyword>
<dbReference type="GO" id="GO:0005886">
    <property type="term" value="C:plasma membrane"/>
    <property type="evidence" value="ECO:0007669"/>
    <property type="project" value="UniProtKB-SubCell"/>
</dbReference>
<evidence type="ECO:0000313" key="8">
    <source>
        <dbReference type="EMBL" id="QGR03736.1"/>
    </source>
</evidence>
<dbReference type="Gene3D" id="1.20.1250.20">
    <property type="entry name" value="MFS general substrate transporter like domains"/>
    <property type="match status" value="2"/>
</dbReference>
<dbReference type="Pfam" id="PF07690">
    <property type="entry name" value="MFS_1"/>
    <property type="match status" value="1"/>
</dbReference>
<dbReference type="Proteomes" id="UP000422822">
    <property type="component" value="Chromosome"/>
</dbReference>
<dbReference type="InterPro" id="IPR020846">
    <property type="entry name" value="MFS_dom"/>
</dbReference>
<comment type="subcellular location">
    <subcellularLocation>
        <location evidence="1">Cell inner membrane</location>
        <topology evidence="1">Multi-pass membrane protein</topology>
    </subcellularLocation>
</comment>
<feature type="transmembrane region" description="Helical" evidence="6">
    <location>
        <begin position="131"/>
        <end position="151"/>
    </location>
</feature>
<dbReference type="InterPro" id="IPR011701">
    <property type="entry name" value="MFS"/>
</dbReference>
<keyword evidence="9" id="KW-1185">Reference proteome</keyword>
<feature type="transmembrane region" description="Helical" evidence="6">
    <location>
        <begin position="298"/>
        <end position="317"/>
    </location>
</feature>
<evidence type="ECO:0000256" key="6">
    <source>
        <dbReference type="SAM" id="Phobius"/>
    </source>
</evidence>
<dbReference type="PANTHER" id="PTHR43124:SF3">
    <property type="entry name" value="CHLORAMPHENICOL EFFLUX PUMP RV0191"/>
    <property type="match status" value="1"/>
</dbReference>
<keyword evidence="4 6" id="KW-1133">Transmembrane helix</keyword>
<keyword evidence="5 6" id="KW-0472">Membrane</keyword>
<name>A0AAE6Q9K4_EHRRU</name>
<evidence type="ECO:0000256" key="1">
    <source>
        <dbReference type="ARBA" id="ARBA00004429"/>
    </source>
</evidence>
<feature type="transmembrane region" description="Helical" evidence="6">
    <location>
        <begin position="329"/>
        <end position="356"/>
    </location>
</feature>
<feature type="transmembrane region" description="Helical" evidence="6">
    <location>
        <begin position="103"/>
        <end position="124"/>
    </location>
</feature>
<evidence type="ECO:0000259" key="7">
    <source>
        <dbReference type="PROSITE" id="PS50850"/>
    </source>
</evidence>
<feature type="transmembrane region" description="Helical" evidence="6">
    <location>
        <begin position="245"/>
        <end position="266"/>
    </location>
</feature>
<evidence type="ECO:0000256" key="3">
    <source>
        <dbReference type="ARBA" id="ARBA00022692"/>
    </source>
</evidence>
<proteinExistence type="predicted"/>
<feature type="domain" description="Major facilitator superfamily (MFS) profile" evidence="7">
    <location>
        <begin position="5"/>
        <end position="402"/>
    </location>
</feature>
<evidence type="ECO:0000256" key="4">
    <source>
        <dbReference type="ARBA" id="ARBA00022989"/>
    </source>
</evidence>
<protein>
    <submittedName>
        <fullName evidence="8">MFS transporter</fullName>
    </submittedName>
</protein>
<evidence type="ECO:0000256" key="5">
    <source>
        <dbReference type="ARBA" id="ARBA00023136"/>
    </source>
</evidence>
<dbReference type="GO" id="GO:0022857">
    <property type="term" value="F:transmembrane transporter activity"/>
    <property type="evidence" value="ECO:0007669"/>
    <property type="project" value="InterPro"/>
</dbReference>
<feature type="transmembrane region" description="Helical" evidence="6">
    <location>
        <begin position="43"/>
        <end position="66"/>
    </location>
</feature>
<dbReference type="InterPro" id="IPR050189">
    <property type="entry name" value="MFS_Efflux_Transporters"/>
</dbReference>
<dbReference type="AlphaFoldDB" id="A0AAE6Q9K4"/>
<feature type="transmembrane region" description="Helical" evidence="6">
    <location>
        <begin position="376"/>
        <end position="397"/>
    </location>
</feature>
<dbReference type="SUPFAM" id="SSF103473">
    <property type="entry name" value="MFS general substrate transporter"/>
    <property type="match status" value="1"/>
</dbReference>
<feature type="transmembrane region" description="Helical" evidence="6">
    <location>
        <begin position="206"/>
        <end position="225"/>
    </location>
</feature>
<keyword evidence="2" id="KW-1003">Cell membrane</keyword>
<evidence type="ECO:0000256" key="2">
    <source>
        <dbReference type="ARBA" id="ARBA00022475"/>
    </source>
</evidence>
<feature type="transmembrane region" description="Helical" evidence="6">
    <location>
        <begin position="273"/>
        <end position="292"/>
    </location>
</feature>
<feature type="transmembrane region" description="Helical" evidence="6">
    <location>
        <begin position="163"/>
        <end position="185"/>
    </location>
</feature>
<dbReference type="EMBL" id="CP033455">
    <property type="protein sequence ID" value="QGR03736.1"/>
    <property type="molecule type" value="Genomic_DNA"/>
</dbReference>
<gene>
    <name evidence="8" type="ORF">EDL80_04175</name>
</gene>
<dbReference type="InterPro" id="IPR036259">
    <property type="entry name" value="MFS_trans_sf"/>
</dbReference>
<feature type="transmembrane region" description="Helical" evidence="6">
    <location>
        <begin position="73"/>
        <end position="97"/>
    </location>
</feature>
<evidence type="ECO:0000313" key="9">
    <source>
        <dbReference type="Proteomes" id="UP000422822"/>
    </source>
</evidence>
<organism evidence="8 9">
    <name type="scientific">Ehrlichia ruminantium</name>
    <name type="common">heartwater rickettsia</name>
    <name type="synonym">Cowdria ruminantium</name>
    <dbReference type="NCBI Taxonomy" id="779"/>
    <lineage>
        <taxon>Bacteria</taxon>
        <taxon>Pseudomonadati</taxon>
        <taxon>Pseudomonadota</taxon>
        <taxon>Alphaproteobacteria</taxon>
        <taxon>Rickettsiales</taxon>
        <taxon>Anaplasmataceae</taxon>
        <taxon>Ehrlichia</taxon>
    </lineage>
</organism>
<dbReference type="PROSITE" id="PS50850">
    <property type="entry name" value="MFS"/>
    <property type="match status" value="1"/>
</dbReference>
<sequence length="406" mass="44604">MLNRKFFIWSLVSIFYAYQYVLRVMPNAISSICIVKFNINNVAFGQFLGLYYIGYTMAHIPIGFFLDKYGPKVILSVCAVLTVVGLVPLVISDVWLFVQIGRIISGIGSAGAALGIFKIASMYYNEKFAKMVGFSIIIGLLGAMYGGLPVLSLLDKFGWEHLFIGFIGIGLLLALLLYVFILPYNGSSSESGNVCKKLKLVLLNKYIIIISLLAGFMIGPLEGFADGWASSFLRTVSNVSQESAALLPSMIFFGVCFGAFGLPYMLEKSFNSYNLLILSAVAMLGAFGLMFIASSSVVLVLISFFVLGFFSAYQIIATDQILRCVDSSIVALTSAVNNMIVMGFGYFFHTAISYVLDLSWDGKIVDSVPVYDKTLMLNSMLCIPFGLLIGLLGFSYLKYQDRKRVT</sequence>